<dbReference type="Proteomes" id="UP001295444">
    <property type="component" value="Chromosome 11"/>
</dbReference>
<keyword evidence="2" id="KW-1185">Reference proteome</keyword>
<organism evidence="1 2">
    <name type="scientific">Pelobates cultripes</name>
    <name type="common">Western spadefoot toad</name>
    <dbReference type="NCBI Taxonomy" id="61616"/>
    <lineage>
        <taxon>Eukaryota</taxon>
        <taxon>Metazoa</taxon>
        <taxon>Chordata</taxon>
        <taxon>Craniata</taxon>
        <taxon>Vertebrata</taxon>
        <taxon>Euteleostomi</taxon>
        <taxon>Amphibia</taxon>
        <taxon>Batrachia</taxon>
        <taxon>Anura</taxon>
        <taxon>Pelobatoidea</taxon>
        <taxon>Pelobatidae</taxon>
        <taxon>Pelobates</taxon>
    </lineage>
</organism>
<evidence type="ECO:0000313" key="2">
    <source>
        <dbReference type="Proteomes" id="UP001295444"/>
    </source>
</evidence>
<gene>
    <name evidence="1" type="ORF">PECUL_23A034145</name>
</gene>
<reference evidence="1" key="1">
    <citation type="submission" date="2022-03" db="EMBL/GenBank/DDBJ databases">
        <authorList>
            <person name="Alioto T."/>
            <person name="Alioto T."/>
            <person name="Gomez Garrido J."/>
        </authorList>
    </citation>
    <scope>NUCLEOTIDE SEQUENCE</scope>
</reference>
<dbReference type="AlphaFoldDB" id="A0AAD1WSM0"/>
<sequence length="192" mass="22688">MRQNLKKQKDIQQQIYELSQVRQAEKVGNTKQVHQSKPETGSIVFEHEVPGQKKWKLDLQKSVNMGKQSEKLLYARLRSAEFAYKKKAAMVQNLEHELTKRKQDNSVQVQKLLSEAVKEENDLFLQLSREQAELMKYQNQMQGNHWRLLDHRCRLQEEIHQLEHMDKEHKRLSSRGILKSSRVHPAVEEGIL</sequence>
<proteinExistence type="predicted"/>
<accession>A0AAD1WSM0</accession>
<protein>
    <submittedName>
        <fullName evidence="1">Uncharacterized protein</fullName>
    </submittedName>
</protein>
<evidence type="ECO:0000313" key="1">
    <source>
        <dbReference type="EMBL" id="CAH2321586.1"/>
    </source>
</evidence>
<dbReference type="EMBL" id="OW240922">
    <property type="protein sequence ID" value="CAH2321586.1"/>
    <property type="molecule type" value="Genomic_DNA"/>
</dbReference>
<name>A0AAD1WSM0_PELCU</name>